<proteinExistence type="predicted"/>
<dbReference type="PANTHER" id="PTHR31064">
    <property type="entry name" value="POTASSIUM TRANSPORT PROTEIN DDB_G0292412-RELATED"/>
    <property type="match status" value="1"/>
</dbReference>
<dbReference type="Proteomes" id="UP000265566">
    <property type="component" value="Chromosome 6"/>
</dbReference>
<dbReference type="PROSITE" id="PS51257">
    <property type="entry name" value="PROKAR_LIPOPROTEIN"/>
    <property type="match status" value="1"/>
</dbReference>
<dbReference type="AlphaFoldDB" id="A0A396HIL6"/>
<protein>
    <recommendedName>
        <fullName evidence="3">Transmembrane protein</fullName>
    </recommendedName>
</protein>
<name>A0A396HIL6_MEDTR</name>
<evidence type="ECO:0000313" key="1">
    <source>
        <dbReference type="EMBL" id="RHN53180.1"/>
    </source>
</evidence>
<reference evidence="2" key="1">
    <citation type="journal article" date="2018" name="Nat. Plants">
        <title>Whole-genome landscape of Medicago truncatula symbiotic genes.</title>
        <authorList>
            <person name="Pecrix Y."/>
            <person name="Staton S.E."/>
            <person name="Sallet E."/>
            <person name="Lelandais-Briere C."/>
            <person name="Moreau S."/>
            <person name="Carrere S."/>
            <person name="Blein T."/>
            <person name="Jardinaud M.F."/>
            <person name="Latrasse D."/>
            <person name="Zouine M."/>
            <person name="Zahm M."/>
            <person name="Kreplak J."/>
            <person name="Mayjonade B."/>
            <person name="Satge C."/>
            <person name="Perez M."/>
            <person name="Cauet S."/>
            <person name="Marande W."/>
            <person name="Chantry-Darmon C."/>
            <person name="Lopez-Roques C."/>
            <person name="Bouchez O."/>
            <person name="Berard A."/>
            <person name="Debelle F."/>
            <person name="Munos S."/>
            <person name="Bendahmane A."/>
            <person name="Berges H."/>
            <person name="Niebel A."/>
            <person name="Buitink J."/>
            <person name="Frugier F."/>
            <person name="Benhamed M."/>
            <person name="Crespi M."/>
            <person name="Gouzy J."/>
            <person name="Gamas P."/>
        </authorList>
    </citation>
    <scope>NUCLEOTIDE SEQUENCE [LARGE SCALE GENOMIC DNA]</scope>
    <source>
        <strain evidence="2">cv. Jemalong A17</strain>
    </source>
</reference>
<evidence type="ECO:0000313" key="2">
    <source>
        <dbReference type="Proteomes" id="UP000265566"/>
    </source>
</evidence>
<sequence>MCVVKSAYGNVGFSTGYSCELQLHPETNCENKWIGFVGKWSDEGKIILIFVMLFGRLKKFNMDGGKAWKLH</sequence>
<dbReference type="Gramene" id="rna37956">
    <property type="protein sequence ID" value="RHN53180.1"/>
    <property type="gene ID" value="gene37956"/>
</dbReference>
<organism evidence="1 2">
    <name type="scientific">Medicago truncatula</name>
    <name type="common">Barrel medic</name>
    <name type="synonym">Medicago tribuloides</name>
    <dbReference type="NCBI Taxonomy" id="3880"/>
    <lineage>
        <taxon>Eukaryota</taxon>
        <taxon>Viridiplantae</taxon>
        <taxon>Streptophyta</taxon>
        <taxon>Embryophyta</taxon>
        <taxon>Tracheophyta</taxon>
        <taxon>Spermatophyta</taxon>
        <taxon>Magnoliopsida</taxon>
        <taxon>eudicotyledons</taxon>
        <taxon>Gunneridae</taxon>
        <taxon>Pentapetalae</taxon>
        <taxon>rosids</taxon>
        <taxon>fabids</taxon>
        <taxon>Fabales</taxon>
        <taxon>Fabaceae</taxon>
        <taxon>Papilionoideae</taxon>
        <taxon>50 kb inversion clade</taxon>
        <taxon>NPAAA clade</taxon>
        <taxon>Hologalegina</taxon>
        <taxon>IRL clade</taxon>
        <taxon>Trifolieae</taxon>
        <taxon>Medicago</taxon>
    </lineage>
</organism>
<evidence type="ECO:0008006" key="3">
    <source>
        <dbReference type="Google" id="ProtNLM"/>
    </source>
</evidence>
<gene>
    <name evidence="1" type="ORF">MtrunA17_Chr6g0488661</name>
</gene>
<dbReference type="InterPro" id="IPR051143">
    <property type="entry name" value="TrkH_K-transport"/>
</dbReference>
<comment type="caution">
    <text evidence="1">The sequence shown here is derived from an EMBL/GenBank/DDBJ whole genome shotgun (WGS) entry which is preliminary data.</text>
</comment>
<accession>A0A396HIL6</accession>
<dbReference type="PANTHER" id="PTHR31064:SF38">
    <property type="entry name" value="CATION TRANSPORTER HKT1_4-RELATED"/>
    <property type="match status" value="1"/>
</dbReference>
<dbReference type="EMBL" id="PSQE01000006">
    <property type="protein sequence ID" value="RHN53180.1"/>
    <property type="molecule type" value="Genomic_DNA"/>
</dbReference>